<dbReference type="GO" id="GO:0006412">
    <property type="term" value="P:translation"/>
    <property type="evidence" value="ECO:0007669"/>
    <property type="project" value="UniProtKB-UniRule"/>
</dbReference>
<organism evidence="7 8">
    <name type="scientific">Candidatus Woesebacteria bacterium RIFCSPHIGHO2_01_FULL_37_10</name>
    <dbReference type="NCBI Taxonomy" id="1802489"/>
    <lineage>
        <taxon>Bacteria</taxon>
        <taxon>Candidatus Woeseibacteriota</taxon>
    </lineage>
</organism>
<evidence type="ECO:0000313" key="7">
    <source>
        <dbReference type="EMBL" id="OGM19293.1"/>
    </source>
</evidence>
<protein>
    <recommendedName>
        <fullName evidence="4 5">Large ribosomal subunit protein bL35</fullName>
    </recommendedName>
</protein>
<keyword evidence="2 5" id="KW-0689">Ribosomal protein</keyword>
<dbReference type="PANTHER" id="PTHR33343">
    <property type="entry name" value="54S RIBOSOMAL PROTEIN BL35M"/>
    <property type="match status" value="1"/>
</dbReference>
<comment type="similarity">
    <text evidence="1 5 6">Belongs to the bacterial ribosomal protein bL35 family.</text>
</comment>
<evidence type="ECO:0000256" key="6">
    <source>
        <dbReference type="RuleBase" id="RU000568"/>
    </source>
</evidence>
<evidence type="ECO:0000256" key="2">
    <source>
        <dbReference type="ARBA" id="ARBA00022980"/>
    </source>
</evidence>
<dbReference type="Proteomes" id="UP000178446">
    <property type="component" value="Unassembled WGS sequence"/>
</dbReference>
<keyword evidence="3 5" id="KW-0687">Ribonucleoprotein</keyword>
<sequence length="64" mass="7539">MPKVKTRKSITRRFRVTKKGKVMRMQGFKSHLNAKKSKKRLRRLGKQVVTKKTFANKIKKVLGK</sequence>
<dbReference type="AlphaFoldDB" id="A0A1F7XW78"/>
<dbReference type="InterPro" id="IPR001706">
    <property type="entry name" value="Ribosomal_bL35"/>
</dbReference>
<dbReference type="Pfam" id="PF01632">
    <property type="entry name" value="Ribosomal_L35p"/>
    <property type="match status" value="1"/>
</dbReference>
<dbReference type="GO" id="GO:0015934">
    <property type="term" value="C:large ribosomal subunit"/>
    <property type="evidence" value="ECO:0007669"/>
    <property type="project" value="TreeGrafter"/>
</dbReference>
<evidence type="ECO:0000256" key="1">
    <source>
        <dbReference type="ARBA" id="ARBA00006598"/>
    </source>
</evidence>
<dbReference type="PROSITE" id="PS00936">
    <property type="entry name" value="RIBOSOMAL_L35"/>
    <property type="match status" value="1"/>
</dbReference>
<evidence type="ECO:0000256" key="5">
    <source>
        <dbReference type="HAMAP-Rule" id="MF_00514"/>
    </source>
</evidence>
<comment type="caution">
    <text evidence="7">The sequence shown here is derived from an EMBL/GenBank/DDBJ whole genome shotgun (WGS) entry which is preliminary data.</text>
</comment>
<dbReference type="InterPro" id="IPR018265">
    <property type="entry name" value="Ribosomal_bL35_CS"/>
</dbReference>
<dbReference type="GO" id="GO:0003735">
    <property type="term" value="F:structural constituent of ribosome"/>
    <property type="evidence" value="ECO:0007669"/>
    <property type="project" value="InterPro"/>
</dbReference>
<name>A0A1F7XW78_9BACT</name>
<dbReference type="NCBIfam" id="TIGR00001">
    <property type="entry name" value="rpmI_bact"/>
    <property type="match status" value="1"/>
</dbReference>
<accession>A0A1F7XW78</accession>
<evidence type="ECO:0000256" key="3">
    <source>
        <dbReference type="ARBA" id="ARBA00023274"/>
    </source>
</evidence>
<reference evidence="7 8" key="1">
    <citation type="journal article" date="2016" name="Nat. Commun.">
        <title>Thousands of microbial genomes shed light on interconnected biogeochemical processes in an aquifer system.</title>
        <authorList>
            <person name="Anantharaman K."/>
            <person name="Brown C.T."/>
            <person name="Hug L.A."/>
            <person name="Sharon I."/>
            <person name="Castelle C.J."/>
            <person name="Probst A.J."/>
            <person name="Thomas B.C."/>
            <person name="Singh A."/>
            <person name="Wilkins M.J."/>
            <person name="Karaoz U."/>
            <person name="Brodie E.L."/>
            <person name="Williams K.H."/>
            <person name="Hubbard S.S."/>
            <person name="Banfield J.F."/>
        </authorList>
    </citation>
    <scope>NUCLEOTIDE SEQUENCE [LARGE SCALE GENOMIC DNA]</scope>
</reference>
<dbReference type="InterPro" id="IPR021137">
    <property type="entry name" value="Ribosomal_bL35-like"/>
</dbReference>
<proteinExistence type="inferred from homology"/>
<dbReference type="PANTHER" id="PTHR33343:SF1">
    <property type="entry name" value="LARGE RIBOSOMAL SUBUNIT PROTEIN BL35M"/>
    <property type="match status" value="1"/>
</dbReference>
<evidence type="ECO:0000256" key="4">
    <source>
        <dbReference type="ARBA" id="ARBA00071664"/>
    </source>
</evidence>
<dbReference type="HAMAP" id="MF_00514">
    <property type="entry name" value="Ribosomal_bL35"/>
    <property type="match status" value="1"/>
</dbReference>
<dbReference type="Gene3D" id="4.10.410.60">
    <property type="match status" value="1"/>
</dbReference>
<dbReference type="PRINTS" id="PR00064">
    <property type="entry name" value="RIBOSOMALL35"/>
</dbReference>
<dbReference type="SUPFAM" id="SSF143034">
    <property type="entry name" value="L35p-like"/>
    <property type="match status" value="1"/>
</dbReference>
<evidence type="ECO:0000313" key="8">
    <source>
        <dbReference type="Proteomes" id="UP000178446"/>
    </source>
</evidence>
<gene>
    <name evidence="5" type="primary">rpmI</name>
    <name evidence="7" type="ORF">A2685_00995</name>
</gene>
<dbReference type="FunFam" id="4.10.410.60:FF:000001">
    <property type="entry name" value="50S ribosomal protein L35"/>
    <property type="match status" value="1"/>
</dbReference>
<dbReference type="EMBL" id="MGGB01000017">
    <property type="protein sequence ID" value="OGM19293.1"/>
    <property type="molecule type" value="Genomic_DNA"/>
</dbReference>
<dbReference type="InterPro" id="IPR037229">
    <property type="entry name" value="Ribosomal_bL35_sf"/>
</dbReference>